<evidence type="ECO:0000313" key="8">
    <source>
        <dbReference type="Proteomes" id="UP000004980"/>
    </source>
</evidence>
<proteinExistence type="predicted"/>
<dbReference type="InterPro" id="IPR014756">
    <property type="entry name" value="Ig_E-set"/>
</dbReference>
<evidence type="ECO:0000256" key="5">
    <source>
        <dbReference type="SAM" id="SignalP"/>
    </source>
</evidence>
<protein>
    <submittedName>
        <fullName evidence="7">Cation resistance protein, CopC-like</fullName>
    </submittedName>
</protein>
<evidence type="ECO:0000259" key="6">
    <source>
        <dbReference type="Pfam" id="PF04234"/>
    </source>
</evidence>
<evidence type="ECO:0000256" key="4">
    <source>
        <dbReference type="ARBA" id="ARBA00023008"/>
    </source>
</evidence>
<dbReference type="Pfam" id="PF04234">
    <property type="entry name" value="CopC"/>
    <property type="match status" value="1"/>
</dbReference>
<keyword evidence="8" id="KW-1185">Reference proteome</keyword>
<dbReference type="RefSeq" id="WP_007576386.1">
    <property type="nucleotide sequence ID" value="NZ_AKAU01000003.1"/>
</dbReference>
<reference evidence="7 8" key="1">
    <citation type="journal article" date="2012" name="J. Bacteriol.">
        <title>Draft Genome Sequence of the Soil Bacterium Burkholderia terrae Strain BS001, Which Interacts with Fungal Surface Structures.</title>
        <authorList>
            <person name="Nazir R."/>
            <person name="Hansen M.A."/>
            <person name="Sorensen S."/>
            <person name="van Elsas J.D."/>
        </authorList>
    </citation>
    <scope>NUCLEOTIDE SEQUENCE [LARGE SCALE GENOMIC DNA]</scope>
    <source>
        <strain evidence="7 8">BS001</strain>
    </source>
</reference>
<keyword evidence="3 5" id="KW-0732">Signal</keyword>
<comment type="caution">
    <text evidence="7">The sequence shown here is derived from an EMBL/GenBank/DDBJ whole genome shotgun (WGS) entry which is preliminary data.</text>
</comment>
<accession>A0ABP2PZH0</accession>
<dbReference type="PANTHER" id="PTHR34820">
    <property type="entry name" value="INNER MEMBRANE PROTEIN YEBZ"/>
    <property type="match status" value="1"/>
</dbReference>
<dbReference type="InterPro" id="IPR014755">
    <property type="entry name" value="Cu-Rt/internalin_Ig-like"/>
</dbReference>
<evidence type="ECO:0000313" key="7">
    <source>
        <dbReference type="EMBL" id="EIN03212.1"/>
    </source>
</evidence>
<organism evidence="7 8">
    <name type="scientific">Paraburkholderia hospita</name>
    <dbReference type="NCBI Taxonomy" id="169430"/>
    <lineage>
        <taxon>Bacteria</taxon>
        <taxon>Pseudomonadati</taxon>
        <taxon>Pseudomonadota</taxon>
        <taxon>Betaproteobacteria</taxon>
        <taxon>Burkholderiales</taxon>
        <taxon>Burkholderiaceae</taxon>
        <taxon>Paraburkholderia</taxon>
    </lineage>
</organism>
<gene>
    <name evidence="7" type="ORF">WQE_00080</name>
</gene>
<feature type="signal peptide" evidence="5">
    <location>
        <begin position="1"/>
        <end position="19"/>
    </location>
</feature>
<name>A0ABP2PZH0_9BURK</name>
<evidence type="ECO:0000256" key="2">
    <source>
        <dbReference type="ARBA" id="ARBA00022723"/>
    </source>
</evidence>
<dbReference type="InterPro" id="IPR032694">
    <property type="entry name" value="CopC/D"/>
</dbReference>
<evidence type="ECO:0000256" key="3">
    <source>
        <dbReference type="ARBA" id="ARBA00022729"/>
    </source>
</evidence>
<dbReference type="Gene3D" id="2.60.40.1220">
    <property type="match status" value="1"/>
</dbReference>
<evidence type="ECO:0000256" key="1">
    <source>
        <dbReference type="ARBA" id="ARBA00004196"/>
    </source>
</evidence>
<dbReference type="PANTHER" id="PTHR34820:SF4">
    <property type="entry name" value="INNER MEMBRANE PROTEIN YEBZ"/>
    <property type="match status" value="1"/>
</dbReference>
<keyword evidence="4" id="KW-0186">Copper</keyword>
<comment type="subcellular location">
    <subcellularLocation>
        <location evidence="1">Cell envelope</location>
    </subcellularLocation>
</comment>
<dbReference type="Proteomes" id="UP000004980">
    <property type="component" value="Unassembled WGS sequence"/>
</dbReference>
<dbReference type="InterPro" id="IPR007348">
    <property type="entry name" value="CopC_dom"/>
</dbReference>
<dbReference type="SUPFAM" id="SSF81296">
    <property type="entry name" value="E set domains"/>
    <property type="match status" value="1"/>
</dbReference>
<keyword evidence="2" id="KW-0479">Metal-binding</keyword>
<dbReference type="EMBL" id="AKAU01000003">
    <property type="protein sequence ID" value="EIN03212.1"/>
    <property type="molecule type" value="Genomic_DNA"/>
</dbReference>
<feature type="domain" description="CopC" evidence="6">
    <location>
        <begin position="24"/>
        <end position="114"/>
    </location>
</feature>
<sequence>MRTVSGLIFGFFLSGVAFAHVFPRNQVPAAGATVASPTEVRIIFDGPLEPAFSSLTVTDGSGKQVNTVKAAVDMQHHEAISVALPALQPGRYTVHWVAVASDGHRTHGDYTFEVK</sequence>
<feature type="chain" id="PRO_5046885794" evidence="5">
    <location>
        <begin position="20"/>
        <end position="115"/>
    </location>
</feature>